<dbReference type="Proteomes" id="UP000249688">
    <property type="component" value="Unassembled WGS sequence"/>
</dbReference>
<sequence>MAVNLATEYRDVVEDVARKTGVSADLIVDLLNLERRHQNLHGWGARPALRRDISAILDRALSASQAGKEADR</sequence>
<accession>A0A2W7I2N7</accession>
<keyword evidence="2" id="KW-1185">Reference proteome</keyword>
<dbReference type="InterPro" id="IPR046882">
    <property type="entry name" value="Sp-DndD"/>
</dbReference>
<dbReference type="EMBL" id="QKYU01000024">
    <property type="protein sequence ID" value="PZW40409.1"/>
    <property type="molecule type" value="Genomic_DNA"/>
</dbReference>
<proteinExistence type="predicted"/>
<evidence type="ECO:0000313" key="1">
    <source>
        <dbReference type="EMBL" id="PZW40409.1"/>
    </source>
</evidence>
<organism evidence="1 2">
    <name type="scientific">Humitalea rosea</name>
    <dbReference type="NCBI Taxonomy" id="990373"/>
    <lineage>
        <taxon>Bacteria</taxon>
        <taxon>Pseudomonadati</taxon>
        <taxon>Pseudomonadota</taxon>
        <taxon>Alphaproteobacteria</taxon>
        <taxon>Acetobacterales</taxon>
        <taxon>Roseomonadaceae</taxon>
        <taxon>Humitalea</taxon>
    </lineage>
</organism>
<dbReference type="Pfam" id="PF20306">
    <property type="entry name" value="Sp-DndD"/>
    <property type="match status" value="1"/>
</dbReference>
<dbReference type="AlphaFoldDB" id="A0A2W7I2N7"/>
<gene>
    <name evidence="1" type="ORF">C8P66_12448</name>
</gene>
<reference evidence="1 2" key="1">
    <citation type="submission" date="2018-06" db="EMBL/GenBank/DDBJ databases">
        <title>Genomic Encyclopedia of Archaeal and Bacterial Type Strains, Phase II (KMG-II): from individual species to whole genera.</title>
        <authorList>
            <person name="Goeker M."/>
        </authorList>
    </citation>
    <scope>NUCLEOTIDE SEQUENCE [LARGE SCALE GENOMIC DNA]</scope>
    <source>
        <strain evidence="1 2">DSM 24525</strain>
    </source>
</reference>
<dbReference type="RefSeq" id="WP_111399764.1">
    <property type="nucleotide sequence ID" value="NZ_QKYU01000024.1"/>
</dbReference>
<name>A0A2W7I2N7_9PROT</name>
<evidence type="ECO:0000313" key="2">
    <source>
        <dbReference type="Proteomes" id="UP000249688"/>
    </source>
</evidence>
<protein>
    <submittedName>
        <fullName evidence="1">Uncharacterized protein</fullName>
    </submittedName>
</protein>
<comment type="caution">
    <text evidence="1">The sequence shown here is derived from an EMBL/GenBank/DDBJ whole genome shotgun (WGS) entry which is preliminary data.</text>
</comment>